<dbReference type="GO" id="GO:0006355">
    <property type="term" value="P:regulation of DNA-templated transcription"/>
    <property type="evidence" value="ECO:0007669"/>
    <property type="project" value="InterPro"/>
</dbReference>
<dbReference type="eggNOG" id="ENOG50330DF">
    <property type="taxonomic scope" value="Bacteria"/>
</dbReference>
<name>A0A095VKV6_9GAMM</name>
<dbReference type="Pfam" id="PF05269">
    <property type="entry name" value="Phage_CII"/>
    <property type="match status" value="1"/>
</dbReference>
<evidence type="ECO:0000313" key="2">
    <source>
        <dbReference type="Proteomes" id="UP000029577"/>
    </source>
</evidence>
<dbReference type="STRING" id="642227.HA49_08445"/>
<evidence type="ECO:0000313" key="1">
    <source>
        <dbReference type="EMBL" id="KGD75255.1"/>
    </source>
</evidence>
<dbReference type="EMBL" id="JPKR02000004">
    <property type="protein sequence ID" value="KGD75255.1"/>
    <property type="molecule type" value="Genomic_DNA"/>
</dbReference>
<protein>
    <submittedName>
        <fullName evidence="1">Regulatory protein</fullName>
    </submittedName>
</protein>
<dbReference type="SUPFAM" id="SSF47413">
    <property type="entry name" value="lambda repressor-like DNA-binding domains"/>
    <property type="match status" value="1"/>
</dbReference>
<dbReference type="GO" id="GO:0003677">
    <property type="term" value="F:DNA binding"/>
    <property type="evidence" value="ECO:0007669"/>
    <property type="project" value="InterPro"/>
</dbReference>
<proteinExistence type="predicted"/>
<dbReference type="OrthoDB" id="6499174at2"/>
<dbReference type="Proteomes" id="UP000029577">
    <property type="component" value="Unassembled WGS sequence"/>
</dbReference>
<accession>A0A095VKV6</accession>
<dbReference type="AlphaFoldDB" id="A0A095VKV6"/>
<dbReference type="RefSeq" id="WP_038018860.1">
    <property type="nucleotide sequence ID" value="NZ_JPKR02000004.1"/>
</dbReference>
<dbReference type="InterPro" id="IPR010982">
    <property type="entry name" value="Lambda_DNA-bd_dom_sf"/>
</dbReference>
<reference evidence="1" key="1">
    <citation type="submission" date="2014-12" db="EMBL/GenBank/DDBJ databases">
        <title>The draft genome of the Tatumella morbirosei type strain, LMG23360T isolated from pineapple rot.</title>
        <authorList>
            <person name="Smits T.H."/>
            <person name="Palmer M."/>
            <person name="Venter S.N."/>
            <person name="Duffy B."/>
            <person name="Steenkamp E.T."/>
            <person name="Chan W.Y."/>
            <person name="Coutinho T.A."/>
            <person name="Coetzee M.P."/>
            <person name="De Maayer P."/>
        </authorList>
    </citation>
    <scope>NUCLEOTIDE SEQUENCE [LARGE SCALE GENOMIC DNA]</scope>
    <source>
        <strain evidence="1">LMG 23360</strain>
    </source>
</reference>
<organism evidence="1 2">
    <name type="scientific">Tatumella morbirosei</name>
    <dbReference type="NCBI Taxonomy" id="642227"/>
    <lineage>
        <taxon>Bacteria</taxon>
        <taxon>Pseudomonadati</taxon>
        <taxon>Pseudomonadota</taxon>
        <taxon>Gammaproteobacteria</taxon>
        <taxon>Enterobacterales</taxon>
        <taxon>Erwiniaceae</taxon>
        <taxon>Tatumella</taxon>
    </lineage>
</organism>
<keyword evidence="2" id="KW-1185">Reference proteome</keyword>
<dbReference type="Gene3D" id="1.10.260.40">
    <property type="entry name" value="lambda repressor-like DNA-binding domains"/>
    <property type="match status" value="1"/>
</dbReference>
<dbReference type="InterPro" id="IPR007933">
    <property type="entry name" value="Transcrpt_activ_CII"/>
</dbReference>
<sequence length="92" mass="10152">MEVTTTRNNARAIESKLLNKIALVGLTNVAKAVGVDKSQVSRWKANFIPKMSLLLAVLEWGVDDEQINDLAQRLRVLLTNENAPNCANSFEA</sequence>
<gene>
    <name evidence="1" type="ORF">HA49_08445</name>
</gene>
<comment type="caution">
    <text evidence="1">The sequence shown here is derived from an EMBL/GenBank/DDBJ whole genome shotgun (WGS) entry which is preliminary data.</text>
</comment>